<keyword evidence="1" id="KW-0732">Signal</keyword>
<organism evidence="3 4">
    <name type="scientific">Lentzea pudingi</name>
    <dbReference type="NCBI Taxonomy" id="1789439"/>
    <lineage>
        <taxon>Bacteria</taxon>
        <taxon>Bacillati</taxon>
        <taxon>Actinomycetota</taxon>
        <taxon>Actinomycetes</taxon>
        <taxon>Pseudonocardiales</taxon>
        <taxon>Pseudonocardiaceae</taxon>
        <taxon>Lentzea</taxon>
    </lineage>
</organism>
<dbReference type="Pfam" id="PF05257">
    <property type="entry name" value="CHAP"/>
    <property type="match status" value="1"/>
</dbReference>
<evidence type="ECO:0000313" key="4">
    <source>
        <dbReference type="Proteomes" id="UP000597656"/>
    </source>
</evidence>
<proteinExistence type="predicted"/>
<protein>
    <recommendedName>
        <fullName evidence="2">Peptidase C51 domain-containing protein</fullName>
    </recommendedName>
</protein>
<feature type="signal peptide" evidence="1">
    <location>
        <begin position="1"/>
        <end position="30"/>
    </location>
</feature>
<keyword evidence="4" id="KW-1185">Reference proteome</keyword>
<feature type="chain" id="PRO_5045315076" description="Peptidase C51 domain-containing protein" evidence="1">
    <location>
        <begin position="31"/>
        <end position="546"/>
    </location>
</feature>
<name>A0ABQ2HYX9_9PSEU</name>
<sequence length="546" mass="57495">MRIHLTLRRRLAPLVALILGVALVAPAASAASTTLCSGYAGCANAGRGNGDYSANSGTSYWGMYAGHNCTNYAAYRLVRNGADASYLRGHGMAYEWGSQAQAHGVTVNSTPAVGAIAWWAANSGGSGSTGHVAYVEEVGSGYILASEDNWGGDFHWKKMTPGGYYPTGFIHFKDVASAPNNPPPAQPSPRRSSSVVFGPSSYLEVYGRGPTDDLVHKWFVPGAGWQPSAFGDFEHLGTGLGGEPTAIRRPNGILDVFARGTNGDLLHKWLTPGVGWQPSPYGDFERLGTGLGGDPIAIIGPNGTLDVFARGINGDLLHKWMVDGVGWGPSPYGDFERLAGGLGGDPVALVQTNGQLDVFARGTNGDLLHKWMVDGAGWQPSPFGDFERLGGGLASDVSVTQLANGQLHVFGRGPAGDLMHKWLVSGVGWQPSPFGDFERLGGGLASEPVVLQQANGQLDIFGRGSANDLWHKWFVSGVGWQPSAFGEPERLGTGLASEPSLIQQANGQLDIFGQGTGGDLVHKWVVPGVGWQPSPFGDFEHLGSGY</sequence>
<dbReference type="Proteomes" id="UP000597656">
    <property type="component" value="Unassembled WGS sequence"/>
</dbReference>
<dbReference type="InterPro" id="IPR058502">
    <property type="entry name" value="PLL-like_beta-prop"/>
</dbReference>
<dbReference type="Gene3D" id="2.120.10.70">
    <property type="entry name" value="Fucose-specific lectin"/>
    <property type="match status" value="1"/>
</dbReference>
<dbReference type="RefSeq" id="WP_189155667.1">
    <property type="nucleotide sequence ID" value="NZ_BMNC01000004.1"/>
</dbReference>
<feature type="domain" description="Peptidase C51" evidence="2">
    <location>
        <begin position="44"/>
        <end position="171"/>
    </location>
</feature>
<evidence type="ECO:0000259" key="2">
    <source>
        <dbReference type="PROSITE" id="PS50911"/>
    </source>
</evidence>
<dbReference type="InterPro" id="IPR038765">
    <property type="entry name" value="Papain-like_cys_pep_sf"/>
</dbReference>
<dbReference type="PROSITE" id="PS50911">
    <property type="entry name" value="CHAP"/>
    <property type="match status" value="1"/>
</dbReference>
<evidence type="ECO:0000256" key="1">
    <source>
        <dbReference type="SAM" id="SignalP"/>
    </source>
</evidence>
<dbReference type="InterPro" id="IPR007921">
    <property type="entry name" value="CHAP_dom"/>
</dbReference>
<comment type="caution">
    <text evidence="3">The sequence shown here is derived from an EMBL/GenBank/DDBJ whole genome shotgun (WGS) entry which is preliminary data.</text>
</comment>
<dbReference type="EMBL" id="BMNC01000004">
    <property type="protein sequence ID" value="GGM93387.1"/>
    <property type="molecule type" value="Genomic_DNA"/>
</dbReference>
<accession>A0ABQ2HYX9</accession>
<dbReference type="Gene3D" id="3.90.1720.10">
    <property type="entry name" value="endopeptidase domain like (from Nostoc punctiforme)"/>
    <property type="match status" value="1"/>
</dbReference>
<dbReference type="SUPFAM" id="SSF89372">
    <property type="entry name" value="Fucose-specific lectin"/>
    <property type="match status" value="2"/>
</dbReference>
<dbReference type="SUPFAM" id="SSF54001">
    <property type="entry name" value="Cysteine proteinases"/>
    <property type="match status" value="1"/>
</dbReference>
<evidence type="ECO:0000313" key="3">
    <source>
        <dbReference type="EMBL" id="GGM93387.1"/>
    </source>
</evidence>
<dbReference type="CDD" id="cd22954">
    <property type="entry name" value="PLL_lectin"/>
    <property type="match status" value="1"/>
</dbReference>
<dbReference type="Pfam" id="PF26607">
    <property type="entry name" value="DUF8189"/>
    <property type="match status" value="1"/>
</dbReference>
<gene>
    <name evidence="3" type="ORF">GCM10011609_33600</name>
</gene>
<reference evidence="4" key="1">
    <citation type="journal article" date="2019" name="Int. J. Syst. Evol. Microbiol.">
        <title>The Global Catalogue of Microorganisms (GCM) 10K type strain sequencing project: providing services to taxonomists for standard genome sequencing and annotation.</title>
        <authorList>
            <consortium name="The Broad Institute Genomics Platform"/>
            <consortium name="The Broad Institute Genome Sequencing Center for Infectious Disease"/>
            <person name="Wu L."/>
            <person name="Ma J."/>
        </authorList>
    </citation>
    <scope>NUCLEOTIDE SEQUENCE [LARGE SCALE GENOMIC DNA]</scope>
    <source>
        <strain evidence="4">CGMCC 4.7319</strain>
    </source>
</reference>